<feature type="signal peptide" evidence="1">
    <location>
        <begin position="1"/>
        <end position="18"/>
    </location>
</feature>
<dbReference type="AlphaFoldDB" id="A0ABD5GZL0"/>
<dbReference type="Proteomes" id="UP001269984">
    <property type="component" value="Unassembled WGS sequence"/>
</dbReference>
<reference evidence="2 3" key="1">
    <citation type="submission" date="2023-10" db="EMBL/GenBank/DDBJ databases">
        <title>Fecal carriage and genetic characteristics of carbapenem-resistant Enterobacterales among healthy adults from four provinces of China.</title>
        <authorList>
            <person name="Li Y."/>
            <person name="Zhang R."/>
        </authorList>
    </citation>
    <scope>NUCLEOTIDE SEQUENCE [LARGE SCALE GENOMIC DNA]</scope>
    <source>
        <strain evidence="2 3">HN-71</strain>
    </source>
</reference>
<gene>
    <name evidence="2" type="ORF">RYZ90_13225</name>
</gene>
<dbReference type="EMBL" id="JAWPAZ010000004">
    <property type="protein sequence ID" value="MDW2634808.1"/>
    <property type="molecule type" value="Genomic_DNA"/>
</dbReference>
<evidence type="ECO:0000256" key="1">
    <source>
        <dbReference type="SAM" id="SignalP"/>
    </source>
</evidence>
<keyword evidence="1" id="KW-0732">Signal</keyword>
<evidence type="ECO:0000313" key="3">
    <source>
        <dbReference type="Proteomes" id="UP001269984"/>
    </source>
</evidence>
<protein>
    <submittedName>
        <fullName evidence="2">Uncharacterized protein</fullName>
    </submittedName>
</protein>
<proteinExistence type="predicted"/>
<name>A0ABD5GZL0_9ENTR</name>
<accession>A0ABD5GZL0</accession>
<sequence>MRWILAMALVMPISTSIAKNNDSFDYKRKTESVCFDPSNKEKQDLCEKIVKSMLLNAAFAGYSEAACTAKIVKDKQRCKATEEEYQELIRFSMP</sequence>
<dbReference type="RefSeq" id="WP_126956149.1">
    <property type="nucleotide sequence ID" value="NZ_CP089316.1"/>
</dbReference>
<organism evidence="2 3">
    <name type="scientific">Citrobacter portucalensis</name>
    <dbReference type="NCBI Taxonomy" id="1639133"/>
    <lineage>
        <taxon>Bacteria</taxon>
        <taxon>Pseudomonadati</taxon>
        <taxon>Pseudomonadota</taxon>
        <taxon>Gammaproteobacteria</taxon>
        <taxon>Enterobacterales</taxon>
        <taxon>Enterobacteriaceae</taxon>
        <taxon>Citrobacter</taxon>
        <taxon>Citrobacter freundii complex</taxon>
    </lineage>
</organism>
<feature type="chain" id="PRO_5044891812" evidence="1">
    <location>
        <begin position="19"/>
        <end position="94"/>
    </location>
</feature>
<evidence type="ECO:0000313" key="2">
    <source>
        <dbReference type="EMBL" id="MDW2634808.1"/>
    </source>
</evidence>
<comment type="caution">
    <text evidence="2">The sequence shown here is derived from an EMBL/GenBank/DDBJ whole genome shotgun (WGS) entry which is preliminary data.</text>
</comment>